<organism evidence="1 2">
    <name type="scientific">Engystomops pustulosus</name>
    <name type="common">Tungara frog</name>
    <name type="synonym">Physalaemus pustulosus</name>
    <dbReference type="NCBI Taxonomy" id="76066"/>
    <lineage>
        <taxon>Eukaryota</taxon>
        <taxon>Metazoa</taxon>
        <taxon>Chordata</taxon>
        <taxon>Craniata</taxon>
        <taxon>Vertebrata</taxon>
        <taxon>Euteleostomi</taxon>
        <taxon>Amphibia</taxon>
        <taxon>Batrachia</taxon>
        <taxon>Anura</taxon>
        <taxon>Neobatrachia</taxon>
        <taxon>Hyloidea</taxon>
        <taxon>Leptodactylidae</taxon>
        <taxon>Leiuperinae</taxon>
        <taxon>Engystomops</taxon>
    </lineage>
</organism>
<evidence type="ECO:0000313" key="1">
    <source>
        <dbReference type="EMBL" id="KAG8590463.1"/>
    </source>
</evidence>
<comment type="caution">
    <text evidence="1">The sequence shown here is derived from an EMBL/GenBank/DDBJ whole genome shotgun (WGS) entry which is preliminary data.</text>
</comment>
<proteinExistence type="predicted"/>
<accession>A0AAV7CZW2</accession>
<dbReference type="EMBL" id="WNYA01000002">
    <property type="protein sequence ID" value="KAG8590463.1"/>
    <property type="molecule type" value="Genomic_DNA"/>
</dbReference>
<protein>
    <submittedName>
        <fullName evidence="1">Uncharacterized protein</fullName>
    </submittedName>
</protein>
<evidence type="ECO:0000313" key="2">
    <source>
        <dbReference type="Proteomes" id="UP000824782"/>
    </source>
</evidence>
<reference evidence="1" key="1">
    <citation type="thesis" date="2020" institute="ProQuest LLC" country="789 East Eisenhower Parkway, Ann Arbor, MI, USA">
        <title>Comparative Genomics and Chromosome Evolution.</title>
        <authorList>
            <person name="Mudd A.B."/>
        </authorList>
    </citation>
    <scope>NUCLEOTIDE SEQUENCE</scope>
    <source>
        <strain evidence="1">237g6f4</strain>
        <tissue evidence="1">Blood</tissue>
    </source>
</reference>
<dbReference type="AlphaFoldDB" id="A0AAV7CZW2"/>
<sequence length="82" mass="9673">MRPKLYYNSHFSAAATVIMSDNICVVVRQCQGHLPRYTILLICPSVFHRGQTHVDISLLTTKHLQIIWFHFLPKRIQRQNDR</sequence>
<name>A0AAV7CZW2_ENGPU</name>
<keyword evidence="2" id="KW-1185">Reference proteome</keyword>
<dbReference type="Proteomes" id="UP000824782">
    <property type="component" value="Unassembled WGS sequence"/>
</dbReference>
<gene>
    <name evidence="1" type="ORF">GDO81_006775</name>
</gene>